<proteinExistence type="predicted"/>
<organism evidence="1 2">
    <name type="scientific">Periconia macrospinosa</name>
    <dbReference type="NCBI Taxonomy" id="97972"/>
    <lineage>
        <taxon>Eukaryota</taxon>
        <taxon>Fungi</taxon>
        <taxon>Dikarya</taxon>
        <taxon>Ascomycota</taxon>
        <taxon>Pezizomycotina</taxon>
        <taxon>Dothideomycetes</taxon>
        <taxon>Pleosporomycetidae</taxon>
        <taxon>Pleosporales</taxon>
        <taxon>Massarineae</taxon>
        <taxon>Periconiaceae</taxon>
        <taxon>Periconia</taxon>
    </lineage>
</organism>
<protein>
    <submittedName>
        <fullName evidence="1">Uncharacterized protein</fullName>
    </submittedName>
</protein>
<gene>
    <name evidence="1" type="ORF">DM02DRAFT_64939</name>
</gene>
<reference evidence="1 2" key="1">
    <citation type="journal article" date="2018" name="Sci. Rep.">
        <title>Comparative genomics provides insights into the lifestyle and reveals functional heterogeneity of dark septate endophytic fungi.</title>
        <authorList>
            <person name="Knapp D.G."/>
            <person name="Nemeth J.B."/>
            <person name="Barry K."/>
            <person name="Hainaut M."/>
            <person name="Henrissat B."/>
            <person name="Johnson J."/>
            <person name="Kuo A."/>
            <person name="Lim J.H.P."/>
            <person name="Lipzen A."/>
            <person name="Nolan M."/>
            <person name="Ohm R.A."/>
            <person name="Tamas L."/>
            <person name="Grigoriev I.V."/>
            <person name="Spatafora J.W."/>
            <person name="Nagy L.G."/>
            <person name="Kovacs G.M."/>
        </authorList>
    </citation>
    <scope>NUCLEOTIDE SEQUENCE [LARGE SCALE GENOMIC DNA]</scope>
    <source>
        <strain evidence="1 2">DSE2036</strain>
    </source>
</reference>
<dbReference type="Proteomes" id="UP000244855">
    <property type="component" value="Unassembled WGS sequence"/>
</dbReference>
<dbReference type="EMBL" id="KZ805427">
    <property type="protein sequence ID" value="PVH97818.1"/>
    <property type="molecule type" value="Genomic_DNA"/>
</dbReference>
<dbReference type="AlphaFoldDB" id="A0A2V1DIB5"/>
<keyword evidence="2" id="KW-1185">Reference proteome</keyword>
<evidence type="ECO:0000313" key="1">
    <source>
        <dbReference type="EMBL" id="PVH97818.1"/>
    </source>
</evidence>
<sequence>MNHRMFCQLCRGDWVGDVLRARACARAPPQRLNTTPIGHVMIIKKCLASASQGRHKLPVTQPLRGDDEARKSNILKRRRQRHAVCRMGCLGARGVTEGETRTQKASPFFGCRLPPLPHTYTVQPITVHVVRPEPSDEFFVDRGRLSHHSSRQASLHSLELSHARRGNA</sequence>
<accession>A0A2V1DIB5</accession>
<evidence type="ECO:0000313" key="2">
    <source>
        <dbReference type="Proteomes" id="UP000244855"/>
    </source>
</evidence>
<name>A0A2V1DIB5_9PLEO</name>